<evidence type="ECO:0000256" key="2">
    <source>
        <dbReference type="ARBA" id="ARBA00022840"/>
    </source>
</evidence>
<keyword evidence="4" id="KW-0812">Transmembrane</keyword>
<feature type="compositionally biased region" description="Polar residues" evidence="3">
    <location>
        <begin position="337"/>
        <end position="351"/>
    </location>
</feature>
<keyword evidence="1" id="KW-0547">Nucleotide-binding</keyword>
<proteinExistence type="predicted"/>
<keyword evidence="4" id="KW-0472">Membrane</keyword>
<keyword evidence="4" id="KW-1133">Transmembrane helix</keyword>
<dbReference type="InterPro" id="IPR027417">
    <property type="entry name" value="P-loop_NTPase"/>
</dbReference>
<evidence type="ECO:0000256" key="3">
    <source>
        <dbReference type="SAM" id="MobiDB-lite"/>
    </source>
</evidence>
<name>A0A6H5GEP6_9HEMI</name>
<dbReference type="PROSITE" id="PS50893">
    <property type="entry name" value="ABC_TRANSPORTER_2"/>
    <property type="match status" value="1"/>
</dbReference>
<dbReference type="InterPro" id="IPR003439">
    <property type="entry name" value="ABC_transporter-like_ATP-bd"/>
</dbReference>
<dbReference type="Gene3D" id="3.40.50.300">
    <property type="entry name" value="P-loop containing nucleotide triphosphate hydrolases"/>
    <property type="match status" value="2"/>
</dbReference>
<evidence type="ECO:0000313" key="7">
    <source>
        <dbReference type="Proteomes" id="UP000479000"/>
    </source>
</evidence>
<evidence type="ECO:0000256" key="4">
    <source>
        <dbReference type="SAM" id="Phobius"/>
    </source>
</evidence>
<evidence type="ECO:0000259" key="5">
    <source>
        <dbReference type="PROSITE" id="PS50893"/>
    </source>
</evidence>
<dbReference type="InterPro" id="IPR003593">
    <property type="entry name" value="AAA+_ATPase"/>
</dbReference>
<dbReference type="GO" id="GO:0016887">
    <property type="term" value="F:ATP hydrolysis activity"/>
    <property type="evidence" value="ECO:0007669"/>
    <property type="project" value="InterPro"/>
</dbReference>
<dbReference type="OrthoDB" id="6512918at2759"/>
<dbReference type="CDD" id="cd03263">
    <property type="entry name" value="ABC_subfamily_A"/>
    <property type="match status" value="1"/>
</dbReference>
<dbReference type="EMBL" id="CADCXU010010408">
    <property type="protein sequence ID" value="CAB0001105.1"/>
    <property type="molecule type" value="Genomic_DNA"/>
</dbReference>
<dbReference type="GO" id="GO:0005524">
    <property type="term" value="F:ATP binding"/>
    <property type="evidence" value="ECO:0007669"/>
    <property type="project" value="UniProtKB-KW"/>
</dbReference>
<dbReference type="Pfam" id="PF00005">
    <property type="entry name" value="ABC_tran"/>
    <property type="match status" value="1"/>
</dbReference>
<organism evidence="6 7">
    <name type="scientific">Nesidiocoris tenuis</name>
    <dbReference type="NCBI Taxonomy" id="355587"/>
    <lineage>
        <taxon>Eukaryota</taxon>
        <taxon>Metazoa</taxon>
        <taxon>Ecdysozoa</taxon>
        <taxon>Arthropoda</taxon>
        <taxon>Hexapoda</taxon>
        <taxon>Insecta</taxon>
        <taxon>Pterygota</taxon>
        <taxon>Neoptera</taxon>
        <taxon>Paraneoptera</taxon>
        <taxon>Hemiptera</taxon>
        <taxon>Heteroptera</taxon>
        <taxon>Panheteroptera</taxon>
        <taxon>Cimicomorpha</taxon>
        <taxon>Miridae</taxon>
        <taxon>Dicyphina</taxon>
        <taxon>Nesidiocoris</taxon>
    </lineage>
</organism>
<keyword evidence="7" id="KW-1185">Reference proteome</keyword>
<evidence type="ECO:0000256" key="1">
    <source>
        <dbReference type="ARBA" id="ARBA00022741"/>
    </source>
</evidence>
<feature type="domain" description="ABC transporter" evidence="5">
    <location>
        <begin position="556"/>
        <end position="743"/>
    </location>
</feature>
<dbReference type="AlphaFoldDB" id="A0A6H5GEP6"/>
<dbReference type="Proteomes" id="UP000479000">
    <property type="component" value="Unassembled WGS sequence"/>
</dbReference>
<dbReference type="PANTHER" id="PTHR19229">
    <property type="entry name" value="ATP-BINDING CASSETTE TRANSPORTER SUBFAMILY A ABCA"/>
    <property type="match status" value="1"/>
</dbReference>
<dbReference type="SUPFAM" id="SSF52540">
    <property type="entry name" value="P-loop containing nucleoside triphosphate hydrolases"/>
    <property type="match status" value="2"/>
</dbReference>
<feature type="transmembrane region" description="Helical" evidence="4">
    <location>
        <begin position="373"/>
        <end position="394"/>
    </location>
</feature>
<feature type="region of interest" description="Disordered" evidence="3">
    <location>
        <begin position="332"/>
        <end position="352"/>
    </location>
</feature>
<accession>A0A6H5GEP6</accession>
<sequence length="788" mass="88901">MIKHCHHREYISHVLVKFLKIDSFSVGGLPGQGSSAHAQSSIATMEKSWIAHVQNHFELQRAIRTNLLYGMIGMGRSINLELAVVAPQLILCRFRLFSPKKIVPSAIWTVFITRNGQRDSGRPVEQLEHGCLGQGGISWPEFADDSSLGEEFKEKYRLRQKSNYMYDNSTSKFCNDVFRGIESNPLARVFWRTYKHFVLGQILYTPVTPTTNRIMKRINETYFQFHLYRKLFENPIWSSLFPAGAYVENFANNLKLSQCMEYEKVRGIDNVEQAEAVADGLLQFNRLWALVVFESEIPDSGGGKPGIKNRSRREVNTIPISEREFSPLKMSKRELSKGSTSVKNTSQTSTDEPPLKPMTIYKISPIYDDNYSIGWVMVMMIVDCFVYFILTWYIEAVHPGRTVILTTHYMDEADLLGDRIGIISKGSMKCCGTSLFLKNKYGSGYTLTVELNPEPLELPIFLRITDDDLTEERNQTKNNQVPVRIGGEHVVKKTYEQVPSTISGSARQTVSPHEAKCKGSLLRGSVPRIGRFVHIRIFDVRLSRLHLQRIFPCVHLALRPIWKYRRKATPSVNKICVGVKRGECFGLLGLNGAGKTTTFKMLTGETRPTGGEATVGGFSIHGGSINDVRALLGYCPQFDALDPLLTPYEHLVFYARVRNIPSDALQTDEPTTGMDPKARRFLWNCISDVVKEGGCVILTSHSMEECQALCTRLTIMVNGQFTCLGSSQHLKNNFTKVTMIYTSTSTEFGTEKSPRRKNFNVHMSAELHFHASSAPAFLAFLAANHFCS</sequence>
<evidence type="ECO:0000313" key="6">
    <source>
        <dbReference type="EMBL" id="CAB0001105.1"/>
    </source>
</evidence>
<gene>
    <name evidence="6" type="ORF">NTEN_LOCUS6892</name>
</gene>
<keyword evidence="2" id="KW-0067">ATP-binding</keyword>
<dbReference type="SMART" id="SM00382">
    <property type="entry name" value="AAA"/>
    <property type="match status" value="1"/>
</dbReference>
<dbReference type="GO" id="GO:0140359">
    <property type="term" value="F:ABC-type transporter activity"/>
    <property type="evidence" value="ECO:0007669"/>
    <property type="project" value="InterPro"/>
</dbReference>
<dbReference type="InterPro" id="IPR026082">
    <property type="entry name" value="ABCA"/>
</dbReference>
<dbReference type="PANTHER" id="PTHR19229:SF185">
    <property type="entry name" value="ABC TRANSPORTER DOMAIN-CONTAINING PROTEIN"/>
    <property type="match status" value="1"/>
</dbReference>
<reference evidence="6 7" key="1">
    <citation type="submission" date="2020-02" db="EMBL/GenBank/DDBJ databases">
        <authorList>
            <person name="Ferguson B K."/>
        </authorList>
    </citation>
    <scope>NUCLEOTIDE SEQUENCE [LARGE SCALE GENOMIC DNA]</scope>
</reference>
<protein>
    <recommendedName>
        <fullName evidence="5">ABC transporter domain-containing protein</fullName>
    </recommendedName>
</protein>
<dbReference type="GO" id="GO:0005319">
    <property type="term" value="F:lipid transporter activity"/>
    <property type="evidence" value="ECO:0007669"/>
    <property type="project" value="TreeGrafter"/>
</dbReference>
<dbReference type="GO" id="GO:0016020">
    <property type="term" value="C:membrane"/>
    <property type="evidence" value="ECO:0007669"/>
    <property type="project" value="InterPro"/>
</dbReference>